<evidence type="ECO:0000256" key="6">
    <source>
        <dbReference type="ARBA" id="ARBA00022723"/>
    </source>
</evidence>
<keyword evidence="10 13" id="KW-0648">Protein biosynthesis</keyword>
<feature type="domain" description="Aminoacyl-transfer RNA synthetases class-II family profile" evidence="14">
    <location>
        <begin position="106"/>
        <end position="322"/>
    </location>
</feature>
<evidence type="ECO:0000256" key="12">
    <source>
        <dbReference type="ARBA" id="ARBA00049255"/>
    </source>
</evidence>
<evidence type="ECO:0000256" key="8">
    <source>
        <dbReference type="ARBA" id="ARBA00022840"/>
    </source>
</evidence>
<keyword evidence="9 13" id="KW-0460">Magnesium</keyword>
<dbReference type="EC" id="6.1.1.20" evidence="13"/>
<name>A0A1G1W746_9BACT</name>
<dbReference type="SUPFAM" id="SSF55681">
    <property type="entry name" value="Class II aaRS and biotin synthetases"/>
    <property type="match status" value="1"/>
</dbReference>
<comment type="catalytic activity">
    <reaction evidence="12 13">
        <text>tRNA(Phe) + L-phenylalanine + ATP = L-phenylalanyl-tRNA(Phe) + AMP + diphosphate + H(+)</text>
        <dbReference type="Rhea" id="RHEA:19413"/>
        <dbReference type="Rhea" id="RHEA-COMP:9668"/>
        <dbReference type="Rhea" id="RHEA-COMP:9699"/>
        <dbReference type="ChEBI" id="CHEBI:15378"/>
        <dbReference type="ChEBI" id="CHEBI:30616"/>
        <dbReference type="ChEBI" id="CHEBI:33019"/>
        <dbReference type="ChEBI" id="CHEBI:58095"/>
        <dbReference type="ChEBI" id="CHEBI:78442"/>
        <dbReference type="ChEBI" id="CHEBI:78531"/>
        <dbReference type="ChEBI" id="CHEBI:456215"/>
        <dbReference type="EC" id="6.1.1.20"/>
    </reaction>
</comment>
<comment type="similarity">
    <text evidence="2 13">Belongs to the class-II aminoacyl-tRNA synthetase family. Phe-tRNA synthetase alpha subunit type 1 subfamily.</text>
</comment>
<keyword evidence="5 13" id="KW-0436">Ligase</keyword>
<dbReference type="CDD" id="cd00496">
    <property type="entry name" value="PheRS_alpha_core"/>
    <property type="match status" value="1"/>
</dbReference>
<gene>
    <name evidence="13" type="primary">pheS</name>
    <name evidence="15" type="ORF">A2172_04365</name>
</gene>
<dbReference type="InterPro" id="IPR002319">
    <property type="entry name" value="Phenylalanyl-tRNA_Synthase"/>
</dbReference>
<dbReference type="Proteomes" id="UP000176631">
    <property type="component" value="Unassembled WGS sequence"/>
</dbReference>
<comment type="subunit">
    <text evidence="3 13">Tetramer of two alpha and two beta subunits.</text>
</comment>
<comment type="cofactor">
    <cofactor evidence="13">
        <name>Mg(2+)</name>
        <dbReference type="ChEBI" id="CHEBI:18420"/>
    </cofactor>
    <text evidence="13">Binds 2 magnesium ions per tetramer.</text>
</comment>
<evidence type="ECO:0000256" key="10">
    <source>
        <dbReference type="ARBA" id="ARBA00022917"/>
    </source>
</evidence>
<keyword evidence="11 13" id="KW-0030">Aminoacyl-tRNA synthetase</keyword>
<dbReference type="InterPro" id="IPR004188">
    <property type="entry name" value="Phe-tRNA_ligase_II_N"/>
</dbReference>
<dbReference type="InterPro" id="IPR022911">
    <property type="entry name" value="Phe_tRNA_ligase_alpha1_bac"/>
</dbReference>
<dbReference type="InterPro" id="IPR010978">
    <property type="entry name" value="tRNA-bd_arm"/>
</dbReference>
<dbReference type="EMBL" id="MHCP01000025">
    <property type="protein sequence ID" value="OGY23434.1"/>
    <property type="molecule type" value="Genomic_DNA"/>
</dbReference>
<dbReference type="InterPro" id="IPR045864">
    <property type="entry name" value="aa-tRNA-synth_II/BPL/LPL"/>
</dbReference>
<evidence type="ECO:0000313" key="15">
    <source>
        <dbReference type="EMBL" id="OGY23434.1"/>
    </source>
</evidence>
<keyword evidence="8 13" id="KW-0067">ATP-binding</keyword>
<evidence type="ECO:0000313" key="16">
    <source>
        <dbReference type="Proteomes" id="UP000176631"/>
    </source>
</evidence>
<keyword evidence="4 13" id="KW-0963">Cytoplasm</keyword>
<dbReference type="SUPFAM" id="SSF46589">
    <property type="entry name" value="tRNA-binding arm"/>
    <property type="match status" value="1"/>
</dbReference>
<dbReference type="PROSITE" id="PS50862">
    <property type="entry name" value="AA_TRNA_LIGASE_II"/>
    <property type="match status" value="1"/>
</dbReference>
<comment type="subcellular location">
    <subcellularLocation>
        <location evidence="1 13">Cytoplasm</location>
    </subcellularLocation>
</comment>
<dbReference type="GO" id="GO:0005737">
    <property type="term" value="C:cytoplasm"/>
    <property type="evidence" value="ECO:0007669"/>
    <property type="project" value="UniProtKB-SubCell"/>
</dbReference>
<dbReference type="GO" id="GO:0004826">
    <property type="term" value="F:phenylalanine-tRNA ligase activity"/>
    <property type="evidence" value="ECO:0007669"/>
    <property type="project" value="UniProtKB-UniRule"/>
</dbReference>
<evidence type="ECO:0000256" key="7">
    <source>
        <dbReference type="ARBA" id="ARBA00022741"/>
    </source>
</evidence>
<dbReference type="Pfam" id="PF02912">
    <property type="entry name" value="Phe_tRNA-synt_N"/>
    <property type="match status" value="1"/>
</dbReference>
<dbReference type="PANTHER" id="PTHR11538:SF41">
    <property type="entry name" value="PHENYLALANINE--TRNA LIGASE, MITOCHONDRIAL"/>
    <property type="match status" value="1"/>
</dbReference>
<evidence type="ECO:0000256" key="4">
    <source>
        <dbReference type="ARBA" id="ARBA00022490"/>
    </source>
</evidence>
<dbReference type="InterPro" id="IPR004529">
    <property type="entry name" value="Phe-tRNA-synth_IIc_asu"/>
</dbReference>
<keyword evidence="6 13" id="KW-0479">Metal-binding</keyword>
<dbReference type="GO" id="GO:0000287">
    <property type="term" value="F:magnesium ion binding"/>
    <property type="evidence" value="ECO:0007669"/>
    <property type="project" value="UniProtKB-UniRule"/>
</dbReference>
<dbReference type="GO" id="GO:0006432">
    <property type="term" value="P:phenylalanyl-tRNA aminoacylation"/>
    <property type="evidence" value="ECO:0007669"/>
    <property type="project" value="UniProtKB-UniRule"/>
</dbReference>
<dbReference type="PANTHER" id="PTHR11538">
    <property type="entry name" value="PHENYLALANYL-TRNA SYNTHETASE"/>
    <property type="match status" value="1"/>
</dbReference>
<protein>
    <recommendedName>
        <fullName evidence="13">Phenylalanine--tRNA ligase alpha subunit</fullName>
        <ecNumber evidence="13">6.1.1.20</ecNumber>
    </recommendedName>
    <alternativeName>
        <fullName evidence="13">Phenylalanyl-tRNA synthetase alpha subunit</fullName>
        <shortName evidence="13">PheRS</shortName>
    </alternativeName>
</protein>
<evidence type="ECO:0000256" key="1">
    <source>
        <dbReference type="ARBA" id="ARBA00004496"/>
    </source>
</evidence>
<proteinExistence type="inferred from homology"/>
<dbReference type="Gene3D" id="3.30.930.10">
    <property type="entry name" value="Bira Bifunctional Protein, Domain 2"/>
    <property type="match status" value="1"/>
</dbReference>
<sequence>MVLDLNEIERLALKELSQAKTGAALEKIRIKYFGRRRGILQNVTKQIPKLPKEQKAGIGTKINKLRTKLEQLLNQQAKPVSIKKESSVDLTTPGKEIDLGGTHPLTSVIDEVKEIFHSLGFSWIDGPEVELDAYNFQKLNMPQNHPARDVQQTYYINDELLLRTHTSSMQVRYMEDHKPPIRVLFPGRCYRRDMPDSTHLPSFYQIEGLLIDDASKMSDLIGTLDYFAKSFFGKNLKTRVYGHHFAYTEPSIEMEVYYPGKGWLEILGAGMVNPIVLKNGRIDPNKFRGWAFGMGPDRLALLKYGISDIRSLYNSDLRFLKQF</sequence>
<comment type="caution">
    <text evidence="15">The sequence shown here is derived from an EMBL/GenBank/DDBJ whole genome shotgun (WGS) entry which is preliminary data.</text>
</comment>
<dbReference type="HAMAP" id="MF_00281">
    <property type="entry name" value="Phe_tRNA_synth_alpha1"/>
    <property type="match status" value="1"/>
</dbReference>
<dbReference type="STRING" id="1802593.A2172_04365"/>
<evidence type="ECO:0000256" key="11">
    <source>
        <dbReference type="ARBA" id="ARBA00023146"/>
    </source>
</evidence>
<feature type="binding site" evidence="13">
    <location>
        <position position="249"/>
    </location>
    <ligand>
        <name>Mg(2+)</name>
        <dbReference type="ChEBI" id="CHEBI:18420"/>
        <note>shared with beta subunit</note>
    </ligand>
</feature>
<dbReference type="AlphaFoldDB" id="A0A1G1W746"/>
<evidence type="ECO:0000256" key="13">
    <source>
        <dbReference type="HAMAP-Rule" id="MF_00281"/>
    </source>
</evidence>
<evidence type="ECO:0000256" key="9">
    <source>
        <dbReference type="ARBA" id="ARBA00022842"/>
    </source>
</evidence>
<dbReference type="GO" id="GO:0005524">
    <property type="term" value="F:ATP binding"/>
    <property type="evidence" value="ECO:0007669"/>
    <property type="project" value="UniProtKB-UniRule"/>
</dbReference>
<keyword evidence="7 13" id="KW-0547">Nucleotide-binding</keyword>
<dbReference type="InterPro" id="IPR006195">
    <property type="entry name" value="aa-tRNA-synth_II"/>
</dbReference>
<accession>A0A1G1W746</accession>
<organism evidence="15 16">
    <name type="scientific">Candidatus Woykebacteria bacterium RBG_13_40_15</name>
    <dbReference type="NCBI Taxonomy" id="1802593"/>
    <lineage>
        <taxon>Bacteria</taxon>
        <taxon>Candidatus Woykeibacteriota</taxon>
    </lineage>
</organism>
<dbReference type="GO" id="GO:0000049">
    <property type="term" value="F:tRNA binding"/>
    <property type="evidence" value="ECO:0007669"/>
    <property type="project" value="InterPro"/>
</dbReference>
<reference evidence="15 16" key="1">
    <citation type="journal article" date="2016" name="Nat. Commun.">
        <title>Thousands of microbial genomes shed light on interconnected biogeochemical processes in an aquifer system.</title>
        <authorList>
            <person name="Anantharaman K."/>
            <person name="Brown C.T."/>
            <person name="Hug L.A."/>
            <person name="Sharon I."/>
            <person name="Castelle C.J."/>
            <person name="Probst A.J."/>
            <person name="Thomas B.C."/>
            <person name="Singh A."/>
            <person name="Wilkins M.J."/>
            <person name="Karaoz U."/>
            <person name="Brodie E.L."/>
            <person name="Williams K.H."/>
            <person name="Hubbard S.S."/>
            <person name="Banfield J.F."/>
        </authorList>
    </citation>
    <scope>NUCLEOTIDE SEQUENCE [LARGE SCALE GENOMIC DNA]</scope>
</reference>
<evidence type="ECO:0000259" key="14">
    <source>
        <dbReference type="PROSITE" id="PS50862"/>
    </source>
</evidence>
<evidence type="ECO:0000256" key="3">
    <source>
        <dbReference type="ARBA" id="ARBA00011209"/>
    </source>
</evidence>
<dbReference type="Pfam" id="PF01409">
    <property type="entry name" value="tRNA-synt_2d"/>
    <property type="match status" value="1"/>
</dbReference>
<dbReference type="NCBIfam" id="TIGR00468">
    <property type="entry name" value="pheS"/>
    <property type="match status" value="1"/>
</dbReference>
<evidence type="ECO:0000256" key="5">
    <source>
        <dbReference type="ARBA" id="ARBA00022598"/>
    </source>
</evidence>
<evidence type="ECO:0000256" key="2">
    <source>
        <dbReference type="ARBA" id="ARBA00010207"/>
    </source>
</evidence>